<keyword evidence="2" id="KW-1185">Reference proteome</keyword>
<dbReference type="InterPro" id="IPR013216">
    <property type="entry name" value="Methyltransf_11"/>
</dbReference>
<accession>A0A8E2LFL5</accession>
<dbReference type="Pfam" id="PF08241">
    <property type="entry name" value="Methyltransf_11"/>
    <property type="match status" value="1"/>
</dbReference>
<dbReference type="GO" id="GO:0008757">
    <property type="term" value="F:S-adenosylmethionine-dependent methyltransferase activity"/>
    <property type="evidence" value="ECO:0007669"/>
    <property type="project" value="InterPro"/>
</dbReference>
<dbReference type="InterPro" id="IPR052939">
    <property type="entry name" value="23S_rRNA_MeTrnsfrase_RlmA"/>
</dbReference>
<dbReference type="GO" id="GO:0032259">
    <property type="term" value="P:methylation"/>
    <property type="evidence" value="ECO:0007669"/>
    <property type="project" value="UniProtKB-KW"/>
</dbReference>
<dbReference type="RefSeq" id="WP_078109142.1">
    <property type="nucleotide sequence ID" value="NZ_BOQX01000013.1"/>
</dbReference>
<dbReference type="SUPFAM" id="SSF53335">
    <property type="entry name" value="S-adenosyl-L-methionine-dependent methyltransferases"/>
    <property type="match status" value="1"/>
</dbReference>
<dbReference type="PANTHER" id="PTHR43460">
    <property type="entry name" value="METHYLTRANSFERASE"/>
    <property type="match status" value="1"/>
</dbReference>
<gene>
    <name evidence="1" type="ORF">BWZ43_00490</name>
</gene>
<dbReference type="AlphaFoldDB" id="A0A8E2LFL5"/>
<keyword evidence="1" id="KW-0808">Transferase</keyword>
<reference evidence="1 2" key="1">
    <citation type="submission" date="2017-01" db="EMBL/GenBank/DDBJ databases">
        <title>Draft genome sequence of Bacillus oleronius.</title>
        <authorList>
            <person name="Allam M."/>
        </authorList>
    </citation>
    <scope>NUCLEOTIDE SEQUENCE [LARGE SCALE GENOMIC DNA]</scope>
    <source>
        <strain evidence="1 2">DSM 9356</strain>
    </source>
</reference>
<dbReference type="EMBL" id="MTLA01000004">
    <property type="protein sequence ID" value="OOP70345.1"/>
    <property type="molecule type" value="Genomic_DNA"/>
</dbReference>
<keyword evidence="1" id="KW-0489">Methyltransferase</keyword>
<evidence type="ECO:0000313" key="1">
    <source>
        <dbReference type="EMBL" id="OOP70345.1"/>
    </source>
</evidence>
<sequence length="253" mass="29287">MIKDELFSTYIQEKNQTFSGWDFSYLSETGRVQNGILSWSYGSIVLPLIKEAQAMLDMGTGGGEFLSMLTPYPPTICATESYPPNVPIAKKRLEPLGVKIVQIDDDNELPFEDNSFDLIINRHESYSPIELKRILTNQGIFLTQQVGGTDCSQINEQLGAPLNEEFNHWNLRYAVNELEDHGFKIIDHREEFPMQRFYDIGALIYYLKAIPWQVPDFTIEKYQDRLYQIHKIIQSKGYFDVQQSRFIIKAVLE</sequence>
<dbReference type="Gene3D" id="3.40.50.150">
    <property type="entry name" value="Vaccinia Virus protein VP39"/>
    <property type="match status" value="1"/>
</dbReference>
<comment type="caution">
    <text evidence="1">The sequence shown here is derived from an EMBL/GenBank/DDBJ whole genome shotgun (WGS) entry which is preliminary data.</text>
</comment>
<evidence type="ECO:0000313" key="2">
    <source>
        <dbReference type="Proteomes" id="UP000189761"/>
    </source>
</evidence>
<dbReference type="PANTHER" id="PTHR43460:SF1">
    <property type="entry name" value="METHYLTRANSFERASE TYPE 11 DOMAIN-CONTAINING PROTEIN"/>
    <property type="match status" value="1"/>
</dbReference>
<organism evidence="1 2">
    <name type="scientific">Heyndrickxia oleronia</name>
    <dbReference type="NCBI Taxonomy" id="38875"/>
    <lineage>
        <taxon>Bacteria</taxon>
        <taxon>Bacillati</taxon>
        <taxon>Bacillota</taxon>
        <taxon>Bacilli</taxon>
        <taxon>Bacillales</taxon>
        <taxon>Bacillaceae</taxon>
        <taxon>Heyndrickxia</taxon>
    </lineage>
</organism>
<dbReference type="Proteomes" id="UP000189761">
    <property type="component" value="Unassembled WGS sequence"/>
</dbReference>
<proteinExistence type="predicted"/>
<name>A0A8E2LFL5_9BACI</name>
<dbReference type="InterPro" id="IPR029063">
    <property type="entry name" value="SAM-dependent_MTases_sf"/>
</dbReference>
<dbReference type="GeneID" id="79870575"/>
<protein>
    <submittedName>
        <fullName evidence="1">SAM-dependent methyltransferase</fullName>
    </submittedName>
</protein>
<dbReference type="CDD" id="cd02440">
    <property type="entry name" value="AdoMet_MTases"/>
    <property type="match status" value="1"/>
</dbReference>